<name>A0AAV4AYA1_9GAST</name>
<reference evidence="1 2" key="1">
    <citation type="journal article" date="2021" name="Elife">
        <title>Chloroplast acquisition without the gene transfer in kleptoplastic sea slugs, Plakobranchus ocellatus.</title>
        <authorList>
            <person name="Maeda T."/>
            <person name="Takahashi S."/>
            <person name="Yoshida T."/>
            <person name="Shimamura S."/>
            <person name="Takaki Y."/>
            <person name="Nagai Y."/>
            <person name="Toyoda A."/>
            <person name="Suzuki Y."/>
            <person name="Arimoto A."/>
            <person name="Ishii H."/>
            <person name="Satoh N."/>
            <person name="Nishiyama T."/>
            <person name="Hasebe M."/>
            <person name="Maruyama T."/>
            <person name="Minagawa J."/>
            <person name="Obokata J."/>
            <person name="Shigenobu S."/>
        </authorList>
    </citation>
    <scope>NUCLEOTIDE SEQUENCE [LARGE SCALE GENOMIC DNA]</scope>
</reference>
<dbReference type="AlphaFoldDB" id="A0AAV4AYA1"/>
<dbReference type="EMBL" id="BLXT01004481">
    <property type="protein sequence ID" value="GFO13236.1"/>
    <property type="molecule type" value="Genomic_DNA"/>
</dbReference>
<organism evidence="1 2">
    <name type="scientific">Plakobranchus ocellatus</name>
    <dbReference type="NCBI Taxonomy" id="259542"/>
    <lineage>
        <taxon>Eukaryota</taxon>
        <taxon>Metazoa</taxon>
        <taxon>Spiralia</taxon>
        <taxon>Lophotrochozoa</taxon>
        <taxon>Mollusca</taxon>
        <taxon>Gastropoda</taxon>
        <taxon>Heterobranchia</taxon>
        <taxon>Euthyneura</taxon>
        <taxon>Panpulmonata</taxon>
        <taxon>Sacoglossa</taxon>
        <taxon>Placobranchoidea</taxon>
        <taxon>Plakobranchidae</taxon>
        <taxon>Plakobranchus</taxon>
    </lineage>
</organism>
<gene>
    <name evidence="1" type="ORF">PoB_003974100</name>
</gene>
<evidence type="ECO:0000313" key="1">
    <source>
        <dbReference type="EMBL" id="GFO13236.1"/>
    </source>
</evidence>
<proteinExistence type="predicted"/>
<dbReference type="Proteomes" id="UP000735302">
    <property type="component" value="Unassembled WGS sequence"/>
</dbReference>
<accession>A0AAV4AYA1</accession>
<sequence>MHSVPERCETSAKSEIVLAYNKSKRGVNTMDQMVNAFTEKTKRWLLVVLFNIIDLSTNATRVIREASCSNLITATEVHIIGGKVMNFEGVGRESPPIVYIVC</sequence>
<evidence type="ECO:0000313" key="2">
    <source>
        <dbReference type="Proteomes" id="UP000735302"/>
    </source>
</evidence>
<keyword evidence="2" id="KW-1185">Reference proteome</keyword>
<comment type="caution">
    <text evidence="1">The sequence shown here is derived from an EMBL/GenBank/DDBJ whole genome shotgun (WGS) entry which is preliminary data.</text>
</comment>
<protein>
    <submittedName>
        <fullName evidence="1">PiggyBac transposable element-derived protein 4</fullName>
    </submittedName>
</protein>